<comment type="caution">
    <text evidence="1">The sequence shown here is derived from an EMBL/GenBank/DDBJ whole genome shotgun (WGS) entry which is preliminary data.</text>
</comment>
<sequence>MVPVTPGPAGVAEAGTAAALSESPATAAAARPARTKFLVISNLSTKVAGSITHANASSMGEVTSHDLGR</sequence>
<proteinExistence type="predicted"/>
<name>A0ABQ3D535_9ACTN</name>
<dbReference type="Proteomes" id="UP000653644">
    <property type="component" value="Unassembled WGS sequence"/>
</dbReference>
<evidence type="ECO:0000313" key="2">
    <source>
        <dbReference type="Proteomes" id="UP000653644"/>
    </source>
</evidence>
<evidence type="ECO:0008006" key="3">
    <source>
        <dbReference type="Google" id="ProtNLM"/>
    </source>
</evidence>
<dbReference type="EMBL" id="BMVN01000032">
    <property type="protein sequence ID" value="GHA53253.1"/>
    <property type="molecule type" value="Genomic_DNA"/>
</dbReference>
<reference evidence="2" key="1">
    <citation type="journal article" date="2019" name="Int. J. Syst. Evol. Microbiol.">
        <title>The Global Catalogue of Microorganisms (GCM) 10K type strain sequencing project: providing services to taxonomists for standard genome sequencing and annotation.</title>
        <authorList>
            <consortium name="The Broad Institute Genomics Platform"/>
            <consortium name="The Broad Institute Genome Sequencing Center for Infectious Disease"/>
            <person name="Wu L."/>
            <person name="Ma J."/>
        </authorList>
    </citation>
    <scope>NUCLEOTIDE SEQUENCE [LARGE SCALE GENOMIC DNA]</scope>
    <source>
        <strain evidence="2">JCM 4733</strain>
    </source>
</reference>
<accession>A0ABQ3D535</accession>
<keyword evidence="2" id="KW-1185">Reference proteome</keyword>
<organism evidence="1 2">
    <name type="scientific">Streptomyces canarius</name>
    <dbReference type="NCBI Taxonomy" id="285453"/>
    <lineage>
        <taxon>Bacteria</taxon>
        <taxon>Bacillati</taxon>
        <taxon>Actinomycetota</taxon>
        <taxon>Actinomycetes</taxon>
        <taxon>Kitasatosporales</taxon>
        <taxon>Streptomycetaceae</taxon>
        <taxon>Streptomyces</taxon>
    </lineage>
</organism>
<gene>
    <name evidence="1" type="ORF">GCM10010345_67530</name>
</gene>
<protein>
    <recommendedName>
        <fullName evidence="3">FXSXX-COOH protein</fullName>
    </recommendedName>
</protein>
<evidence type="ECO:0000313" key="1">
    <source>
        <dbReference type="EMBL" id="GHA53253.1"/>
    </source>
</evidence>